<accession>A0A644Z4I5</accession>
<name>A0A644Z4I5_9ZZZZ</name>
<dbReference type="PRINTS" id="PR00337">
    <property type="entry name" value="LEUILEVALBP"/>
</dbReference>
<dbReference type="SUPFAM" id="SSF53822">
    <property type="entry name" value="Periplasmic binding protein-like I"/>
    <property type="match status" value="1"/>
</dbReference>
<evidence type="ECO:0000256" key="2">
    <source>
        <dbReference type="ARBA" id="ARBA00022729"/>
    </source>
</evidence>
<dbReference type="InterPro" id="IPR028082">
    <property type="entry name" value="Peripla_BP_I"/>
</dbReference>
<dbReference type="InterPro" id="IPR000709">
    <property type="entry name" value="Leu_Ile_Val-bd"/>
</dbReference>
<evidence type="ECO:0000313" key="5">
    <source>
        <dbReference type="EMBL" id="MPM35479.1"/>
    </source>
</evidence>
<dbReference type="EMBL" id="VSSQ01007298">
    <property type="protein sequence ID" value="MPM35479.1"/>
    <property type="molecule type" value="Genomic_DNA"/>
</dbReference>
<dbReference type="Pfam" id="PF13458">
    <property type="entry name" value="Peripla_BP_6"/>
    <property type="match status" value="1"/>
</dbReference>
<keyword evidence="2" id="KW-0732">Signal</keyword>
<dbReference type="PANTHER" id="PTHR30483:SF6">
    <property type="entry name" value="PERIPLASMIC BINDING PROTEIN OF ABC TRANSPORTER FOR NATURAL AMINO ACIDS"/>
    <property type="match status" value="1"/>
</dbReference>
<organism evidence="5">
    <name type="scientific">bioreactor metagenome</name>
    <dbReference type="NCBI Taxonomy" id="1076179"/>
    <lineage>
        <taxon>unclassified sequences</taxon>
        <taxon>metagenomes</taxon>
        <taxon>ecological metagenomes</taxon>
    </lineage>
</organism>
<dbReference type="PANTHER" id="PTHR30483">
    <property type="entry name" value="LEUCINE-SPECIFIC-BINDING PROTEIN"/>
    <property type="match status" value="1"/>
</dbReference>
<dbReference type="AlphaFoldDB" id="A0A644Z4I5"/>
<evidence type="ECO:0000256" key="1">
    <source>
        <dbReference type="ARBA" id="ARBA00022448"/>
    </source>
</evidence>
<dbReference type="InterPro" id="IPR051010">
    <property type="entry name" value="BCAA_transport"/>
</dbReference>
<protein>
    <recommendedName>
        <fullName evidence="4">Leucine-binding protein domain-containing protein</fullName>
    </recommendedName>
</protein>
<gene>
    <name evidence="5" type="ORF">SDC9_82072</name>
</gene>
<dbReference type="InterPro" id="IPR028081">
    <property type="entry name" value="Leu-bd"/>
</dbReference>
<keyword evidence="1" id="KW-0813">Transport</keyword>
<reference evidence="5" key="1">
    <citation type="submission" date="2019-08" db="EMBL/GenBank/DDBJ databases">
        <authorList>
            <person name="Kucharzyk K."/>
            <person name="Murdoch R.W."/>
            <person name="Higgins S."/>
            <person name="Loffler F."/>
        </authorList>
    </citation>
    <scope>NUCLEOTIDE SEQUENCE</scope>
</reference>
<dbReference type="GO" id="GO:0006865">
    <property type="term" value="P:amino acid transport"/>
    <property type="evidence" value="ECO:0007669"/>
    <property type="project" value="UniProtKB-KW"/>
</dbReference>
<proteinExistence type="predicted"/>
<keyword evidence="3" id="KW-0029">Amino-acid transport</keyword>
<dbReference type="Gene3D" id="3.40.50.2300">
    <property type="match status" value="2"/>
</dbReference>
<evidence type="ECO:0000259" key="4">
    <source>
        <dbReference type="Pfam" id="PF13458"/>
    </source>
</evidence>
<comment type="caution">
    <text evidence="5">The sequence shown here is derived from an EMBL/GenBank/DDBJ whole genome shotgun (WGS) entry which is preliminary data.</text>
</comment>
<evidence type="ECO:0000256" key="3">
    <source>
        <dbReference type="ARBA" id="ARBA00022970"/>
    </source>
</evidence>
<dbReference type="PROSITE" id="PS51257">
    <property type="entry name" value="PROKAR_LIPOPROTEIN"/>
    <property type="match status" value="1"/>
</dbReference>
<sequence length="411" mass="43193">MKKLLSLILALTMSLSLAACGSQASIPPAASGSGSGSGSGSPGDTSPIRIGFFAPVSAASAAADGQSAEQSAKLAVKLINEAGGIQGRSVELVNYDDGLDTSAAANILEKLTTVDDVDAIVSGSYSGPTKVAAPICQDAGIVMVSAYAVHPDVVNAGDYIFSQSFPGAVQATAAAQFAVGQLGAKRIAIVAVDLDFGKEQAAYFKAQATKLGAEIASEDYIAISDNDMTSVITKIKDEKVDLIYIPNYYAQASEVCRQVALQGLDVKILGCEGADSWQLLQTAGEYAKGLYITTNMNRDDTNQETQDYIKNYRAEYKMEPDMVGASVYDAFQVIFAAIDAVGTDSAAMRDYIAGLKDFSTVTGTLMYYTSAGSAVKPVQIQRVEDDLLFHSFGVIDDINIIDGDKVQKVAY</sequence>
<feature type="domain" description="Leucine-binding protein" evidence="4">
    <location>
        <begin position="47"/>
        <end position="385"/>
    </location>
</feature>